<sequence length="409" mass="47820">MTTTSTNLKPPDYVSMIKYLQEEEKRIEQLMNQCVDCYPKPHPPLLKKKSSKQIIEENTILSARSDASHFSDVSNIENEEEIGDFDVPIQYSKPSESLENCYNPFEYRKYKMQLEKIRTSKKRFTKAASKLNVPNTIIRNRRNQKILSIEEFDPNKYLERITSENVIDHFADFQKYREAQKSRWSNFVQEMDTKSKRKSALTQENSKENIPPQIIIQNHDSHSVKIPLLKLPETRNQEERPAKPNTKSKNSNFQYYSQFKEALQPHYTGLQPKNQEFISKHKKEAILRWTDVDEFLNKDDFSILKEKCELNLSQMKVPSPNNSSHLKVKQHFSEMKRNKSETAMLAPESQNLLPLLEAKLDVNKEIVNNRVVDQSNVNRHAVVTPPPHQLLKISKSTGSIPYRNFNKLL</sequence>
<evidence type="ECO:0000256" key="1">
    <source>
        <dbReference type="SAM" id="MobiDB-lite"/>
    </source>
</evidence>
<accession>D2VU65</accession>
<dbReference type="InParanoid" id="D2VU65"/>
<dbReference type="VEuPathDB" id="AmoebaDB:NAEGRDRAFT_72552"/>
<evidence type="ECO:0000313" key="2">
    <source>
        <dbReference type="EMBL" id="EFC39577.1"/>
    </source>
</evidence>
<dbReference type="RefSeq" id="XP_002672321.1">
    <property type="nucleotide sequence ID" value="XM_002672275.1"/>
</dbReference>
<feature type="compositionally biased region" description="Basic and acidic residues" evidence="1">
    <location>
        <begin position="232"/>
        <end position="242"/>
    </location>
</feature>
<dbReference type="KEGG" id="ngr:NAEGRDRAFT_72552"/>
<organism evidence="3">
    <name type="scientific">Naegleria gruberi</name>
    <name type="common">Amoeba</name>
    <dbReference type="NCBI Taxonomy" id="5762"/>
    <lineage>
        <taxon>Eukaryota</taxon>
        <taxon>Discoba</taxon>
        <taxon>Heterolobosea</taxon>
        <taxon>Tetramitia</taxon>
        <taxon>Eutetramitia</taxon>
        <taxon>Vahlkampfiidae</taxon>
        <taxon>Naegleria</taxon>
    </lineage>
</organism>
<dbReference type="Proteomes" id="UP000006671">
    <property type="component" value="Unassembled WGS sequence"/>
</dbReference>
<reference evidence="2 3" key="1">
    <citation type="journal article" date="2010" name="Cell">
        <title>The genome of Naegleria gruberi illuminates early eukaryotic versatility.</title>
        <authorList>
            <person name="Fritz-Laylin L.K."/>
            <person name="Prochnik S.E."/>
            <person name="Ginger M.L."/>
            <person name="Dacks J.B."/>
            <person name="Carpenter M.L."/>
            <person name="Field M.C."/>
            <person name="Kuo A."/>
            <person name="Paredez A."/>
            <person name="Chapman J."/>
            <person name="Pham J."/>
            <person name="Shu S."/>
            <person name="Neupane R."/>
            <person name="Cipriano M."/>
            <person name="Mancuso J."/>
            <person name="Tu H."/>
            <person name="Salamov A."/>
            <person name="Lindquist E."/>
            <person name="Shapiro H."/>
            <person name="Lucas S."/>
            <person name="Grigoriev I.V."/>
            <person name="Cande W.Z."/>
            <person name="Fulton C."/>
            <person name="Rokhsar D.S."/>
            <person name="Dawson S.C."/>
        </authorList>
    </citation>
    <scope>NUCLEOTIDE SEQUENCE [LARGE SCALE GENOMIC DNA]</scope>
    <source>
        <strain evidence="2 3">NEG-M</strain>
    </source>
</reference>
<keyword evidence="3" id="KW-1185">Reference proteome</keyword>
<proteinExistence type="predicted"/>
<gene>
    <name evidence="2" type="ORF">NAEGRDRAFT_72552</name>
</gene>
<feature type="region of interest" description="Disordered" evidence="1">
    <location>
        <begin position="232"/>
        <end position="251"/>
    </location>
</feature>
<dbReference type="AlphaFoldDB" id="D2VU65"/>
<protein>
    <submittedName>
        <fullName evidence="2">Predicted protein</fullName>
    </submittedName>
</protein>
<name>D2VU65_NAEGR</name>
<dbReference type="GeneID" id="8855800"/>
<dbReference type="EMBL" id="GG738898">
    <property type="protein sequence ID" value="EFC39577.1"/>
    <property type="molecule type" value="Genomic_DNA"/>
</dbReference>
<evidence type="ECO:0000313" key="3">
    <source>
        <dbReference type="Proteomes" id="UP000006671"/>
    </source>
</evidence>